<feature type="transmembrane region" description="Helical" evidence="2">
    <location>
        <begin position="372"/>
        <end position="394"/>
    </location>
</feature>
<feature type="region of interest" description="Disordered" evidence="1">
    <location>
        <begin position="425"/>
        <end position="515"/>
    </location>
</feature>
<protein>
    <recommendedName>
        <fullName evidence="5">CHASE2 domain-containing protein</fullName>
    </recommendedName>
</protein>
<feature type="compositionally biased region" description="Basic and acidic residues" evidence="1">
    <location>
        <begin position="427"/>
        <end position="436"/>
    </location>
</feature>
<dbReference type="RefSeq" id="WP_386820736.1">
    <property type="nucleotide sequence ID" value="NZ_JBHUIT010000028.1"/>
</dbReference>
<gene>
    <name evidence="3" type="ORF">ACFSSA_12240</name>
</gene>
<accession>A0ABW5DC24</accession>
<dbReference type="Proteomes" id="UP001597375">
    <property type="component" value="Unassembled WGS sequence"/>
</dbReference>
<comment type="caution">
    <text evidence="3">The sequence shown here is derived from an EMBL/GenBank/DDBJ whole genome shotgun (WGS) entry which is preliminary data.</text>
</comment>
<evidence type="ECO:0000313" key="4">
    <source>
        <dbReference type="Proteomes" id="UP001597375"/>
    </source>
</evidence>
<feature type="compositionally biased region" description="Basic residues" evidence="1">
    <location>
        <begin position="483"/>
        <end position="515"/>
    </location>
</feature>
<keyword evidence="2" id="KW-0472">Membrane</keyword>
<sequence>MKRRIPTILLCAATALLVWFLLPGSSVDKAIFKLTALTFAEKPYFITGSGAHDDPHTLRDFSSAQQSTPGTRPAVVSLGDDPDGFFQSSPPSPIDFAVILKNIQRLGQDSPAIAIPLAWQAADIISLTALDQQLDKFSAPVTCAPLSRNPVPSPIPAAFRRASIPLSDVNGDTALLPIVNRVSLPDIVLGNKTSLAGFTALESEPANDVPHLFARWEDRVVLSFQLLAALNHYGLQPSGVKIHLGEFVELGDGASYLPIDEFGRLSITPPTLRESKSVPAQNLIDAPDDLFAGTNFRPIVLRNDLSSSDVSSIAFSKSLVGTIASLADPHFTSSSYVFHRYSPAVELLAMGSLLCLIIGMGNYPRLDGKIPLLILIGLILLFHFALVPIAGAWLPTMPALAMVAIAVPLTRNHLLAIPASTVSLPEQKSDMEESKAEVPQIRKPATTVPAPSQSENITTTQGSEKITETAPEKPAAPNAPKRPAAKKAARKTVKKAAKKATPKSSRKRSNRKPRK</sequence>
<feature type="compositionally biased region" description="Low complexity" evidence="1">
    <location>
        <begin position="472"/>
        <end position="482"/>
    </location>
</feature>
<reference evidence="4" key="1">
    <citation type="journal article" date="2019" name="Int. J. Syst. Evol. Microbiol.">
        <title>The Global Catalogue of Microorganisms (GCM) 10K type strain sequencing project: providing services to taxonomists for standard genome sequencing and annotation.</title>
        <authorList>
            <consortium name="The Broad Institute Genomics Platform"/>
            <consortium name="The Broad Institute Genome Sequencing Center for Infectious Disease"/>
            <person name="Wu L."/>
            <person name="Ma J."/>
        </authorList>
    </citation>
    <scope>NUCLEOTIDE SEQUENCE [LARGE SCALE GENOMIC DNA]</scope>
    <source>
        <strain evidence="4">CGMCC 4.7106</strain>
    </source>
</reference>
<evidence type="ECO:0000256" key="1">
    <source>
        <dbReference type="SAM" id="MobiDB-lite"/>
    </source>
</evidence>
<evidence type="ECO:0000256" key="2">
    <source>
        <dbReference type="SAM" id="Phobius"/>
    </source>
</evidence>
<keyword evidence="2" id="KW-1133">Transmembrane helix</keyword>
<name>A0ABW5DC24_9BACT</name>
<feature type="transmembrane region" description="Helical" evidence="2">
    <location>
        <begin position="341"/>
        <end position="360"/>
    </location>
</feature>
<keyword evidence="4" id="KW-1185">Reference proteome</keyword>
<evidence type="ECO:0000313" key="3">
    <source>
        <dbReference type="EMBL" id="MFD2257444.1"/>
    </source>
</evidence>
<organism evidence="3 4">
    <name type="scientific">Luteolibacter algae</name>
    <dbReference type="NCBI Taxonomy" id="454151"/>
    <lineage>
        <taxon>Bacteria</taxon>
        <taxon>Pseudomonadati</taxon>
        <taxon>Verrucomicrobiota</taxon>
        <taxon>Verrucomicrobiia</taxon>
        <taxon>Verrucomicrobiales</taxon>
        <taxon>Verrucomicrobiaceae</taxon>
        <taxon>Luteolibacter</taxon>
    </lineage>
</organism>
<proteinExistence type="predicted"/>
<feature type="compositionally biased region" description="Polar residues" evidence="1">
    <location>
        <begin position="449"/>
        <end position="464"/>
    </location>
</feature>
<evidence type="ECO:0008006" key="5">
    <source>
        <dbReference type="Google" id="ProtNLM"/>
    </source>
</evidence>
<dbReference type="EMBL" id="JBHUIT010000028">
    <property type="protein sequence ID" value="MFD2257444.1"/>
    <property type="molecule type" value="Genomic_DNA"/>
</dbReference>
<keyword evidence="2" id="KW-0812">Transmembrane</keyword>